<dbReference type="PANTHER" id="PTHR31690">
    <property type="entry name" value="FUCOSE MUTAROTASE"/>
    <property type="match status" value="1"/>
</dbReference>
<dbReference type="Pfam" id="PF05025">
    <property type="entry name" value="RbsD_FucU"/>
    <property type="match status" value="1"/>
</dbReference>
<dbReference type="SUPFAM" id="SSF102546">
    <property type="entry name" value="RbsD-like"/>
    <property type="match status" value="1"/>
</dbReference>
<sequence>MLKNVHPLLTSPLLSVLAEMGHGNEIAIVDANFPASACAERLIDMPGLSATDILDAVLSVFPLDDFVEQPVSYMQAPGEPLPIYEEFAGSVERGEGRSIKLAGIEPSAFYERAQNAYAVIASGERRLYGNILLRKGVVRP</sequence>
<comment type="caution">
    <text evidence="4">The sequence shown here is derived from an EMBL/GenBank/DDBJ whole genome shotgun (WGS) entry which is preliminary data.</text>
</comment>
<dbReference type="PANTHER" id="PTHR31690:SF4">
    <property type="entry name" value="FUCOSE MUTAROTASE"/>
    <property type="match status" value="1"/>
</dbReference>
<dbReference type="RefSeq" id="WP_306833308.1">
    <property type="nucleotide sequence ID" value="NZ_JAUSRF010000005.1"/>
</dbReference>
<gene>
    <name evidence="4" type="ORF">J2T09_001751</name>
</gene>
<evidence type="ECO:0000256" key="3">
    <source>
        <dbReference type="ARBA" id="ARBA00036324"/>
    </source>
</evidence>
<evidence type="ECO:0000313" key="4">
    <source>
        <dbReference type="EMBL" id="MDP9836999.1"/>
    </source>
</evidence>
<dbReference type="GO" id="GO:0036373">
    <property type="term" value="F:L-fucose mutarotase activity"/>
    <property type="evidence" value="ECO:0007669"/>
    <property type="project" value="UniProtKB-EC"/>
</dbReference>
<dbReference type="InterPro" id="IPR023750">
    <property type="entry name" value="RbsD-like_sf"/>
</dbReference>
<dbReference type="Gene3D" id="3.40.1650.10">
    <property type="entry name" value="RbsD-like domain"/>
    <property type="match status" value="1"/>
</dbReference>
<dbReference type="InterPro" id="IPR050443">
    <property type="entry name" value="RbsD/FucU_mutarotase"/>
</dbReference>
<protein>
    <submittedName>
        <fullName evidence="4">L-fucose mutarotase</fullName>
        <ecNumber evidence="4">5.1.3.29</ecNumber>
    </submittedName>
</protein>
<dbReference type="EC" id="5.1.3.29" evidence="4"/>
<keyword evidence="2 4" id="KW-0413">Isomerase</keyword>
<accession>A0ABT9PRB4</accession>
<evidence type="ECO:0000313" key="5">
    <source>
        <dbReference type="Proteomes" id="UP001241472"/>
    </source>
</evidence>
<evidence type="ECO:0000256" key="1">
    <source>
        <dbReference type="ARBA" id="ARBA00000223"/>
    </source>
</evidence>
<reference evidence="4 5" key="1">
    <citation type="submission" date="2023-07" db="EMBL/GenBank/DDBJ databases">
        <title>Sorghum-associated microbial communities from plants grown in Nebraska, USA.</title>
        <authorList>
            <person name="Schachtman D."/>
        </authorList>
    </citation>
    <scope>NUCLEOTIDE SEQUENCE [LARGE SCALE GENOMIC DNA]</scope>
    <source>
        <strain evidence="4 5">DS1307</strain>
    </source>
</reference>
<proteinExistence type="predicted"/>
<comment type="catalytic activity">
    <reaction evidence="3">
        <text>alpha-L-fucose = beta-L-fucose</text>
        <dbReference type="Rhea" id="RHEA:25580"/>
        <dbReference type="ChEBI" id="CHEBI:42548"/>
        <dbReference type="ChEBI" id="CHEBI:42589"/>
        <dbReference type="EC" id="5.1.3.29"/>
    </reaction>
</comment>
<dbReference type="EMBL" id="JAUSRF010000005">
    <property type="protein sequence ID" value="MDP9836999.1"/>
    <property type="molecule type" value="Genomic_DNA"/>
</dbReference>
<comment type="catalytic activity">
    <reaction evidence="1">
        <text>beta-D-ribopyranose = beta-D-ribofuranose</text>
        <dbReference type="Rhea" id="RHEA:25432"/>
        <dbReference type="ChEBI" id="CHEBI:27476"/>
        <dbReference type="ChEBI" id="CHEBI:47002"/>
        <dbReference type="EC" id="5.4.99.62"/>
    </reaction>
</comment>
<organism evidence="4 5">
    <name type="scientific">Neorhizobium huautlense</name>
    <dbReference type="NCBI Taxonomy" id="67774"/>
    <lineage>
        <taxon>Bacteria</taxon>
        <taxon>Pseudomonadati</taxon>
        <taxon>Pseudomonadota</taxon>
        <taxon>Alphaproteobacteria</taxon>
        <taxon>Hyphomicrobiales</taxon>
        <taxon>Rhizobiaceae</taxon>
        <taxon>Rhizobium/Agrobacterium group</taxon>
        <taxon>Neorhizobium</taxon>
    </lineage>
</organism>
<evidence type="ECO:0000256" key="2">
    <source>
        <dbReference type="ARBA" id="ARBA00023235"/>
    </source>
</evidence>
<dbReference type="InterPro" id="IPR007721">
    <property type="entry name" value="RbsD_FucU"/>
</dbReference>
<name>A0ABT9PRB4_9HYPH</name>
<keyword evidence="5" id="KW-1185">Reference proteome</keyword>
<dbReference type="Proteomes" id="UP001241472">
    <property type="component" value="Unassembled WGS sequence"/>
</dbReference>